<accession>A0A0R3QLQ3</accession>
<dbReference type="WBParaSite" id="BTMF_0000863401-mRNA-1">
    <property type="protein sequence ID" value="BTMF_0000863401-mRNA-1"/>
    <property type="gene ID" value="BTMF_0000863401"/>
</dbReference>
<protein>
    <recommendedName>
        <fullName evidence="1">Craniofacial development protein 1</fullName>
    </recommendedName>
    <alternativeName>
        <fullName evidence="2">Bucentaur</fullName>
    </alternativeName>
</protein>
<feature type="compositionally biased region" description="Acidic residues" evidence="3">
    <location>
        <begin position="1"/>
        <end position="27"/>
    </location>
</feature>
<dbReference type="InterPro" id="IPR011421">
    <property type="entry name" value="BCNT-C"/>
</dbReference>
<dbReference type="PANTHER" id="PTHR48407:SF1">
    <property type="entry name" value="CRANIOFACIAL DEVELOPMENT PROTEIN 1"/>
    <property type="match status" value="1"/>
</dbReference>
<feature type="compositionally biased region" description="Polar residues" evidence="3">
    <location>
        <begin position="86"/>
        <end position="97"/>
    </location>
</feature>
<dbReference type="PANTHER" id="PTHR48407">
    <property type="entry name" value="CRANIOFACIAL DEVELOPMENT PROTEIN 1"/>
    <property type="match status" value="1"/>
</dbReference>
<dbReference type="Proteomes" id="UP000280834">
    <property type="component" value="Unassembled WGS sequence"/>
</dbReference>
<evidence type="ECO:0000256" key="3">
    <source>
        <dbReference type="SAM" id="MobiDB-lite"/>
    </source>
</evidence>
<evidence type="ECO:0000256" key="1">
    <source>
        <dbReference type="ARBA" id="ARBA00019033"/>
    </source>
</evidence>
<organism evidence="7">
    <name type="scientific">Brugia timori</name>
    <dbReference type="NCBI Taxonomy" id="42155"/>
    <lineage>
        <taxon>Eukaryota</taxon>
        <taxon>Metazoa</taxon>
        <taxon>Ecdysozoa</taxon>
        <taxon>Nematoda</taxon>
        <taxon>Chromadorea</taxon>
        <taxon>Rhabditida</taxon>
        <taxon>Spirurina</taxon>
        <taxon>Spiruromorpha</taxon>
        <taxon>Filarioidea</taxon>
        <taxon>Onchocercidae</taxon>
        <taxon>Brugia</taxon>
    </lineage>
</organism>
<dbReference type="Pfam" id="PF07572">
    <property type="entry name" value="BCNT"/>
    <property type="match status" value="1"/>
</dbReference>
<feature type="region of interest" description="Disordered" evidence="3">
    <location>
        <begin position="1"/>
        <end position="66"/>
    </location>
</feature>
<evidence type="ECO:0000259" key="4">
    <source>
        <dbReference type="PROSITE" id="PS51279"/>
    </source>
</evidence>
<dbReference type="PROSITE" id="PS51279">
    <property type="entry name" value="BCNT_C"/>
    <property type="match status" value="1"/>
</dbReference>
<reference evidence="5 6" key="2">
    <citation type="submission" date="2018-11" db="EMBL/GenBank/DDBJ databases">
        <authorList>
            <consortium name="Pathogen Informatics"/>
        </authorList>
    </citation>
    <scope>NUCLEOTIDE SEQUENCE [LARGE SCALE GENOMIC DNA]</scope>
</reference>
<proteinExistence type="predicted"/>
<evidence type="ECO:0000313" key="5">
    <source>
        <dbReference type="EMBL" id="VDO22426.1"/>
    </source>
</evidence>
<reference evidence="7" key="1">
    <citation type="submission" date="2017-02" db="UniProtKB">
        <authorList>
            <consortium name="WormBaseParasite"/>
        </authorList>
    </citation>
    <scope>IDENTIFICATION</scope>
</reference>
<evidence type="ECO:0000313" key="7">
    <source>
        <dbReference type="WBParaSite" id="BTMF_0000863401-mRNA-1"/>
    </source>
</evidence>
<dbReference type="EMBL" id="UZAG01015676">
    <property type="protein sequence ID" value="VDO22426.1"/>
    <property type="molecule type" value="Genomic_DNA"/>
</dbReference>
<dbReference type="STRING" id="42155.A0A0R3QLQ3"/>
<evidence type="ECO:0000313" key="6">
    <source>
        <dbReference type="Proteomes" id="UP000280834"/>
    </source>
</evidence>
<evidence type="ECO:0000256" key="2">
    <source>
        <dbReference type="ARBA" id="ARBA00030244"/>
    </source>
</evidence>
<gene>
    <name evidence="5" type="ORF">BTMF_LOCUS6685</name>
</gene>
<sequence length="243" mass="27130">MSGNNEEESDSEDDEEYVPSDPDDNEQNESGGSTGGDGVTVNSNAMLALQELKEMNKSEETEDERARRLKLLFEEFIGGNDAIPKPSTNETLPTSTADSERVPMKICEIPKLAAETVDNIFDGVLDKGNVSLKNKPELCKTEEKLSGPLQCEKLVLTNEMRRKASDGLTSAISALSKKSKVSVLEKTAQDWRAFKNETGIQEELTSHNRGKQGYVDRVEFLSRTDYRQFEMERDARNAAREKK</sequence>
<name>A0A0R3QLQ3_9BILA</name>
<dbReference type="AlphaFoldDB" id="A0A0R3QLQ3"/>
<keyword evidence="6" id="KW-1185">Reference proteome</keyword>
<dbReference type="InterPro" id="IPR027124">
    <property type="entry name" value="Swc5/CFDP1/2"/>
</dbReference>
<feature type="region of interest" description="Disordered" evidence="3">
    <location>
        <begin position="79"/>
        <end position="99"/>
    </location>
</feature>
<feature type="domain" description="BCNT-C" evidence="4">
    <location>
        <begin position="162"/>
        <end position="242"/>
    </location>
</feature>